<proteinExistence type="inferred from homology"/>
<dbReference type="Pfam" id="PF01649">
    <property type="entry name" value="Ribosomal_S20p"/>
    <property type="match status" value="1"/>
</dbReference>
<dbReference type="KEGG" id="wca:WEOB_412"/>
<keyword evidence="5 8" id="KW-0689">Ribosomal protein</keyword>
<evidence type="ECO:0000256" key="8">
    <source>
        <dbReference type="HAMAP-Rule" id="MF_00500"/>
    </source>
</evidence>
<dbReference type="PANTHER" id="PTHR33398">
    <property type="entry name" value="30S RIBOSOMAL PROTEIN S20"/>
    <property type="match status" value="1"/>
</dbReference>
<dbReference type="Proteomes" id="UP000242753">
    <property type="component" value="Chromosome I"/>
</dbReference>
<dbReference type="RefSeq" id="WP_281263877.1">
    <property type="nucleotide sequence ID" value="NZ_LN774881.1"/>
</dbReference>
<dbReference type="FunFam" id="1.20.58.110:FF:000001">
    <property type="entry name" value="30S ribosomal protein S20"/>
    <property type="match status" value="1"/>
</dbReference>
<name>A0A0H5BX42_9ENTR</name>
<evidence type="ECO:0000256" key="4">
    <source>
        <dbReference type="ARBA" id="ARBA00022884"/>
    </source>
</evidence>
<evidence type="ECO:0000313" key="9">
    <source>
        <dbReference type="EMBL" id="CEN32340.1"/>
    </source>
</evidence>
<dbReference type="PANTHER" id="PTHR33398:SF1">
    <property type="entry name" value="SMALL RIBOSOMAL SUBUNIT PROTEIN BS20C"/>
    <property type="match status" value="1"/>
</dbReference>
<dbReference type="GO" id="GO:0015935">
    <property type="term" value="C:small ribosomal subunit"/>
    <property type="evidence" value="ECO:0007669"/>
    <property type="project" value="TreeGrafter"/>
</dbReference>
<dbReference type="EMBL" id="LN774881">
    <property type="protein sequence ID" value="CEN32340.1"/>
    <property type="molecule type" value="Genomic_DNA"/>
</dbReference>
<dbReference type="STRING" id="1594731.WEOB_412"/>
<dbReference type="AlphaFoldDB" id="A0A0H5BX42"/>
<evidence type="ECO:0000256" key="5">
    <source>
        <dbReference type="ARBA" id="ARBA00022980"/>
    </source>
</evidence>
<evidence type="ECO:0000256" key="6">
    <source>
        <dbReference type="ARBA" id="ARBA00023274"/>
    </source>
</evidence>
<dbReference type="InterPro" id="IPR002583">
    <property type="entry name" value="Ribosomal_bS20"/>
</dbReference>
<reference evidence="10" key="1">
    <citation type="submission" date="2015-01" db="EMBL/GenBank/DDBJ databases">
        <authorList>
            <person name="Manzano-Marin A."/>
            <person name="Manzano-Marin A."/>
        </authorList>
    </citation>
    <scope>NUCLEOTIDE SEQUENCE [LARGE SCALE GENOMIC DNA]</scope>
    <source>
        <strain evidence="10">obscurior</strain>
    </source>
</reference>
<keyword evidence="6 8" id="KW-0687">Ribonucleoprotein</keyword>
<dbReference type="GO" id="GO:0070181">
    <property type="term" value="F:small ribosomal subunit rRNA binding"/>
    <property type="evidence" value="ECO:0007669"/>
    <property type="project" value="TreeGrafter"/>
</dbReference>
<comment type="function">
    <text evidence="1 8">Binds directly to 16S ribosomal RNA.</text>
</comment>
<protein>
    <recommendedName>
        <fullName evidence="7 8">Small ribosomal subunit protein bS20</fullName>
    </recommendedName>
</protein>
<keyword evidence="4 8" id="KW-0694">RNA-binding</keyword>
<evidence type="ECO:0000256" key="3">
    <source>
        <dbReference type="ARBA" id="ARBA00022730"/>
    </source>
</evidence>
<evidence type="ECO:0000256" key="1">
    <source>
        <dbReference type="ARBA" id="ARBA00003134"/>
    </source>
</evidence>
<dbReference type="GO" id="GO:0003735">
    <property type="term" value="F:structural constituent of ribosome"/>
    <property type="evidence" value="ECO:0007669"/>
    <property type="project" value="InterPro"/>
</dbReference>
<evidence type="ECO:0000256" key="7">
    <source>
        <dbReference type="ARBA" id="ARBA00035136"/>
    </source>
</evidence>
<gene>
    <name evidence="8 9" type="primary">rpsT</name>
    <name evidence="9" type="ORF">WEOB_412</name>
</gene>
<comment type="similarity">
    <text evidence="2 8">Belongs to the bacterial ribosomal protein bS20 family.</text>
</comment>
<dbReference type="NCBIfam" id="TIGR00029">
    <property type="entry name" value="S20"/>
    <property type="match status" value="1"/>
</dbReference>
<dbReference type="Gene3D" id="1.20.58.110">
    <property type="entry name" value="Ribosomal protein S20"/>
    <property type="match status" value="1"/>
</dbReference>
<evidence type="ECO:0000313" key="10">
    <source>
        <dbReference type="Proteomes" id="UP000242753"/>
    </source>
</evidence>
<dbReference type="HAMAP" id="MF_00500">
    <property type="entry name" value="Ribosomal_bS20"/>
    <property type="match status" value="1"/>
</dbReference>
<dbReference type="GO" id="GO:0005829">
    <property type="term" value="C:cytosol"/>
    <property type="evidence" value="ECO:0007669"/>
    <property type="project" value="TreeGrafter"/>
</dbReference>
<evidence type="ECO:0000256" key="2">
    <source>
        <dbReference type="ARBA" id="ARBA00007634"/>
    </source>
</evidence>
<dbReference type="GO" id="GO:0006412">
    <property type="term" value="P:translation"/>
    <property type="evidence" value="ECO:0007669"/>
    <property type="project" value="UniProtKB-UniRule"/>
</dbReference>
<dbReference type="SUPFAM" id="SSF46992">
    <property type="entry name" value="Ribosomal protein S20"/>
    <property type="match status" value="1"/>
</dbReference>
<dbReference type="InterPro" id="IPR036510">
    <property type="entry name" value="Ribosomal_bS20_sf"/>
</dbReference>
<organism evidence="9 10">
    <name type="scientific">Candidatus Westeberhardia cardiocondylae</name>
    <dbReference type="NCBI Taxonomy" id="1594731"/>
    <lineage>
        <taxon>Bacteria</taxon>
        <taxon>Pseudomonadati</taxon>
        <taxon>Pseudomonadota</taxon>
        <taxon>Gammaproteobacteria</taxon>
        <taxon>Enterobacterales</taxon>
        <taxon>Enterobacteriaceae</taxon>
        <taxon>ant endosymbionts</taxon>
        <taxon>Candidatus Westeberhardia</taxon>
    </lineage>
</organism>
<sequence>MVNIKSSKKRIFQSEKRRKYNMSQRSMIRTYIKKVRFFIKNGDKKNASSAFSLLQPILDRQVNKKLFHRNKVARYKSNLMIKINSIKTKNSNI</sequence>
<accession>A0A0H5BX42</accession>
<keyword evidence="10" id="KW-1185">Reference proteome</keyword>
<keyword evidence="3 8" id="KW-0699">rRNA-binding</keyword>